<dbReference type="GeneID" id="103099492"/>
<feature type="region of interest" description="Disordered" evidence="6">
    <location>
        <begin position="138"/>
        <end position="168"/>
    </location>
</feature>
<comment type="similarity">
    <text evidence="2">Belongs to the CD225/Dispanin family.</text>
</comment>
<feature type="transmembrane region" description="Helical" evidence="7">
    <location>
        <begin position="259"/>
        <end position="284"/>
    </location>
</feature>
<dbReference type="OMA" id="AQDITET"/>
<feature type="compositionally biased region" description="Pro residues" evidence="6">
    <location>
        <begin position="156"/>
        <end position="168"/>
    </location>
</feature>
<keyword evidence="9" id="KW-1185">Reference proteome</keyword>
<dbReference type="Ensembl" id="ENSMODT00000053467.1">
    <property type="protein sequence ID" value="ENSMODP00000057242.1"/>
    <property type="gene ID" value="ENSMODG00000049539.1"/>
</dbReference>
<keyword evidence="4 7" id="KW-1133">Transmembrane helix</keyword>
<evidence type="ECO:0000256" key="1">
    <source>
        <dbReference type="ARBA" id="ARBA00004370"/>
    </source>
</evidence>
<feature type="transmembrane region" description="Helical" evidence="7">
    <location>
        <begin position="211"/>
        <end position="233"/>
    </location>
</feature>
<dbReference type="Proteomes" id="UP000002280">
    <property type="component" value="Chromosome 1"/>
</dbReference>
<dbReference type="GeneTree" id="ENSGT00940000163383"/>
<evidence type="ECO:0000256" key="3">
    <source>
        <dbReference type="ARBA" id="ARBA00022692"/>
    </source>
</evidence>
<dbReference type="InterPro" id="IPR051423">
    <property type="entry name" value="CD225/Dispanin"/>
</dbReference>
<dbReference type="KEGG" id="mdo:103099492"/>
<evidence type="ECO:0000313" key="9">
    <source>
        <dbReference type="Proteomes" id="UP000002280"/>
    </source>
</evidence>
<protein>
    <submittedName>
        <fullName evidence="8">Proline rich transmembrane protein 1B</fullName>
    </submittedName>
</protein>
<dbReference type="OrthoDB" id="6083617at2759"/>
<keyword evidence="5 7" id="KW-0472">Membrane</keyword>
<dbReference type="InterPro" id="IPR007593">
    <property type="entry name" value="CD225/Dispanin_fam"/>
</dbReference>
<reference evidence="8 9" key="1">
    <citation type="journal article" date="2007" name="Nature">
        <title>Genome of the marsupial Monodelphis domestica reveals innovation in non-coding sequences.</title>
        <authorList>
            <person name="Mikkelsen T.S."/>
            <person name="Wakefield M.J."/>
            <person name="Aken B."/>
            <person name="Amemiya C.T."/>
            <person name="Chang J.L."/>
            <person name="Duke S."/>
            <person name="Garber M."/>
            <person name="Gentles A.J."/>
            <person name="Goodstadt L."/>
            <person name="Heger A."/>
            <person name="Jurka J."/>
            <person name="Kamal M."/>
            <person name="Mauceli E."/>
            <person name="Searle S.M."/>
            <person name="Sharpe T."/>
            <person name="Baker M.L."/>
            <person name="Batzer M.A."/>
            <person name="Benos P.V."/>
            <person name="Belov K."/>
            <person name="Clamp M."/>
            <person name="Cook A."/>
            <person name="Cuff J."/>
            <person name="Das R."/>
            <person name="Davidow L."/>
            <person name="Deakin J.E."/>
            <person name="Fazzari M.J."/>
            <person name="Glass J.L."/>
            <person name="Grabherr M."/>
            <person name="Greally J.M."/>
            <person name="Gu W."/>
            <person name="Hore T.A."/>
            <person name="Huttley G.A."/>
            <person name="Kleber M."/>
            <person name="Jirtle R.L."/>
            <person name="Koina E."/>
            <person name="Lee J.T."/>
            <person name="Mahony S."/>
            <person name="Marra M.A."/>
            <person name="Miller R.D."/>
            <person name="Nicholls R.D."/>
            <person name="Oda M."/>
            <person name="Papenfuss A.T."/>
            <person name="Parra Z.E."/>
            <person name="Pollock D.D."/>
            <person name="Ray D.A."/>
            <person name="Schein J.E."/>
            <person name="Speed T.P."/>
            <person name="Thompson K."/>
            <person name="VandeBerg J.L."/>
            <person name="Wade C.M."/>
            <person name="Walker J.A."/>
            <person name="Waters P.D."/>
            <person name="Webber C."/>
            <person name="Weidman J.R."/>
            <person name="Xie X."/>
            <person name="Zody M.C."/>
            <person name="Baldwin J."/>
            <person name="Abdouelleil A."/>
            <person name="Abdulkadir J."/>
            <person name="Abebe A."/>
            <person name="Abera B."/>
            <person name="Abreu J."/>
            <person name="Acer S.C."/>
            <person name="Aftuck L."/>
            <person name="Alexander A."/>
            <person name="An P."/>
            <person name="Anderson E."/>
            <person name="Anderson S."/>
            <person name="Arachi H."/>
            <person name="Azer M."/>
            <person name="Bachantsang P."/>
            <person name="Barry A."/>
            <person name="Bayul T."/>
            <person name="Berlin A."/>
            <person name="Bessette D."/>
            <person name="Bloom T."/>
            <person name="Bloom T."/>
            <person name="Boguslavskiy L."/>
            <person name="Bonnet C."/>
            <person name="Boukhgalter B."/>
            <person name="Bourzgui I."/>
            <person name="Brown A."/>
            <person name="Cahill P."/>
            <person name="Channer S."/>
            <person name="Cheshatsang Y."/>
            <person name="Chuda L."/>
            <person name="Citroen M."/>
            <person name="Collymore A."/>
            <person name="Cooke P."/>
            <person name="Costello M."/>
            <person name="D'Aco K."/>
            <person name="Daza R."/>
            <person name="De Haan G."/>
            <person name="DeGray S."/>
            <person name="DeMaso C."/>
            <person name="Dhargay N."/>
            <person name="Dooley K."/>
            <person name="Dooley E."/>
            <person name="Doricent M."/>
            <person name="Dorje P."/>
            <person name="Dorjee K."/>
            <person name="Dupes A."/>
            <person name="Elong R."/>
            <person name="Falk J."/>
            <person name="Farina A."/>
            <person name="Faro S."/>
            <person name="Ferguson D."/>
            <person name="Fisher S."/>
            <person name="Foley C.D."/>
            <person name="Franke A."/>
            <person name="Friedrich D."/>
            <person name="Gadbois L."/>
            <person name="Gearin G."/>
            <person name="Gearin C.R."/>
            <person name="Giannoukos G."/>
            <person name="Goode T."/>
            <person name="Graham J."/>
            <person name="Grandbois E."/>
            <person name="Grewal S."/>
            <person name="Gyaltsen K."/>
            <person name="Hafez N."/>
            <person name="Hagos B."/>
            <person name="Hall J."/>
            <person name="Henson C."/>
            <person name="Hollinger A."/>
            <person name="Honan T."/>
            <person name="Huard M.D."/>
            <person name="Hughes L."/>
            <person name="Hurhula B."/>
            <person name="Husby M.E."/>
            <person name="Kamat A."/>
            <person name="Kanga B."/>
            <person name="Kashin S."/>
            <person name="Khazanovich D."/>
            <person name="Kisner P."/>
            <person name="Lance K."/>
            <person name="Lara M."/>
            <person name="Lee W."/>
            <person name="Lennon N."/>
            <person name="Letendre F."/>
            <person name="LeVine R."/>
            <person name="Lipovsky A."/>
            <person name="Liu X."/>
            <person name="Liu J."/>
            <person name="Liu S."/>
            <person name="Lokyitsang T."/>
            <person name="Lokyitsang Y."/>
            <person name="Lubonja R."/>
            <person name="Lui A."/>
            <person name="MacDonald P."/>
            <person name="Magnisalis V."/>
            <person name="Maru K."/>
            <person name="Matthews C."/>
            <person name="McCusker W."/>
            <person name="McDonough S."/>
            <person name="Mehta T."/>
            <person name="Meldrim J."/>
            <person name="Meneus L."/>
            <person name="Mihai O."/>
            <person name="Mihalev A."/>
            <person name="Mihova T."/>
            <person name="Mittelman R."/>
            <person name="Mlenga V."/>
            <person name="Montmayeur A."/>
            <person name="Mulrain L."/>
            <person name="Navidi A."/>
            <person name="Naylor J."/>
            <person name="Negash T."/>
            <person name="Nguyen T."/>
            <person name="Nguyen N."/>
            <person name="Nicol R."/>
            <person name="Norbu C."/>
            <person name="Norbu N."/>
            <person name="Novod N."/>
            <person name="O'Neill B."/>
            <person name="Osman S."/>
            <person name="Markiewicz E."/>
            <person name="Oyono O.L."/>
            <person name="Patti C."/>
            <person name="Phunkhang P."/>
            <person name="Pierre F."/>
            <person name="Priest M."/>
            <person name="Raghuraman S."/>
            <person name="Rege F."/>
            <person name="Reyes R."/>
            <person name="Rise C."/>
            <person name="Rogov P."/>
            <person name="Ross K."/>
            <person name="Ryan E."/>
            <person name="Settipalli S."/>
            <person name="Shea T."/>
            <person name="Sherpa N."/>
            <person name="Shi L."/>
            <person name="Shih D."/>
            <person name="Sparrow T."/>
            <person name="Spaulding J."/>
            <person name="Stalker J."/>
            <person name="Stange-Thomann N."/>
            <person name="Stavropoulos S."/>
            <person name="Stone C."/>
            <person name="Strader C."/>
            <person name="Tesfaye S."/>
            <person name="Thomson T."/>
            <person name="Thoulutsang Y."/>
            <person name="Thoulutsang D."/>
            <person name="Topham K."/>
            <person name="Topping I."/>
            <person name="Tsamla T."/>
            <person name="Vassiliev H."/>
            <person name="Vo A."/>
            <person name="Wangchuk T."/>
            <person name="Wangdi T."/>
            <person name="Weiand M."/>
            <person name="Wilkinson J."/>
            <person name="Wilson A."/>
            <person name="Yadav S."/>
            <person name="Young G."/>
            <person name="Yu Q."/>
            <person name="Zembek L."/>
            <person name="Zhong D."/>
            <person name="Zimmer A."/>
            <person name="Zwirko Z."/>
            <person name="Jaffe D.B."/>
            <person name="Alvarez P."/>
            <person name="Brockman W."/>
            <person name="Butler J."/>
            <person name="Chin C."/>
            <person name="Gnerre S."/>
            <person name="MacCallum I."/>
            <person name="Graves J.A."/>
            <person name="Ponting C.P."/>
            <person name="Breen M."/>
            <person name="Samollow P.B."/>
            <person name="Lander E.S."/>
            <person name="Lindblad-Toh K."/>
        </authorList>
    </citation>
    <scope>NUCLEOTIDE SEQUENCE [LARGE SCALE GENOMIC DNA]</scope>
</reference>
<reference evidence="8" key="3">
    <citation type="submission" date="2025-09" db="UniProtKB">
        <authorList>
            <consortium name="Ensembl"/>
        </authorList>
    </citation>
    <scope>IDENTIFICATION</scope>
</reference>
<dbReference type="CTD" id="642515"/>
<dbReference type="PANTHER" id="PTHR14948">
    <property type="entry name" value="NG5"/>
    <property type="match status" value="1"/>
</dbReference>
<feature type="region of interest" description="Disordered" evidence="6">
    <location>
        <begin position="1"/>
        <end position="110"/>
    </location>
</feature>
<dbReference type="PANTHER" id="PTHR14948:SF18">
    <property type="entry name" value="PROLINE RICH TRANSMEMBRANE PROTEIN 1B"/>
    <property type="match status" value="1"/>
</dbReference>
<sequence length="285" mass="29875">MEPGPEGRSGSTIPSSEAAPSREVPDAGDRVDAAAEAAEAGSAPRTSGENGETTAELPSLPCVASWNDDPSSYLSPPQPKPTDESGQMPKCASGGIPNIGFVGEPPPYTPPDPKAVHMLYPPFPSGFSGQMPILYQPGPSPQPLYPAAPSATPLYPSGPSPSSLYPPAPSPQAMYPSASLPSGAFPYSIYNSPMNSMSAAAMDRRPLPKDYMVESVLVTLFCCLITGVIAIVYSHETRAALSRGDLAQAEQASRKARSLVLFSLLFGVFVSTSWVIYVIVALYIP</sequence>
<dbReference type="Pfam" id="PF04505">
    <property type="entry name" value="CD225"/>
    <property type="match status" value="1"/>
</dbReference>
<evidence type="ECO:0000256" key="4">
    <source>
        <dbReference type="ARBA" id="ARBA00022989"/>
    </source>
</evidence>
<dbReference type="AlphaFoldDB" id="A0A5F8HDH8"/>
<feature type="compositionally biased region" description="Basic and acidic residues" evidence="6">
    <location>
        <begin position="23"/>
        <end position="33"/>
    </location>
</feature>
<dbReference type="RefSeq" id="XP_007475239.1">
    <property type="nucleotide sequence ID" value="XM_007475177.2"/>
</dbReference>
<gene>
    <name evidence="8" type="primary">PRRT1B</name>
</gene>
<accession>A0A5F8HDH8</accession>
<feature type="compositionally biased region" description="Polar residues" evidence="6">
    <location>
        <begin position="44"/>
        <end position="53"/>
    </location>
</feature>
<organism evidence="8 9">
    <name type="scientific">Monodelphis domestica</name>
    <name type="common">Gray short-tailed opossum</name>
    <dbReference type="NCBI Taxonomy" id="13616"/>
    <lineage>
        <taxon>Eukaryota</taxon>
        <taxon>Metazoa</taxon>
        <taxon>Chordata</taxon>
        <taxon>Craniata</taxon>
        <taxon>Vertebrata</taxon>
        <taxon>Euteleostomi</taxon>
        <taxon>Mammalia</taxon>
        <taxon>Metatheria</taxon>
        <taxon>Didelphimorphia</taxon>
        <taxon>Didelphidae</taxon>
        <taxon>Monodelphis</taxon>
    </lineage>
</organism>
<dbReference type="InParanoid" id="A0A5F8HDH8"/>
<evidence type="ECO:0000256" key="5">
    <source>
        <dbReference type="ARBA" id="ARBA00023136"/>
    </source>
</evidence>
<evidence type="ECO:0000313" key="8">
    <source>
        <dbReference type="Ensembl" id="ENSMODP00000057242.1"/>
    </source>
</evidence>
<reference evidence="8" key="2">
    <citation type="submission" date="2025-08" db="UniProtKB">
        <authorList>
            <consortium name="Ensembl"/>
        </authorList>
    </citation>
    <scope>IDENTIFICATION</scope>
</reference>
<evidence type="ECO:0000256" key="7">
    <source>
        <dbReference type="SAM" id="Phobius"/>
    </source>
</evidence>
<dbReference type="Bgee" id="ENSMODG00000049539">
    <property type="expression patterns" value="Expressed in liver and 12 other cell types or tissues"/>
</dbReference>
<comment type="subcellular location">
    <subcellularLocation>
        <location evidence="1">Membrane</location>
    </subcellularLocation>
</comment>
<name>A0A5F8HDH8_MONDO</name>
<dbReference type="FunCoup" id="A0A5F8HDH8">
    <property type="interactions" value="65"/>
</dbReference>
<proteinExistence type="inferred from homology"/>
<evidence type="ECO:0000256" key="6">
    <source>
        <dbReference type="SAM" id="MobiDB-lite"/>
    </source>
</evidence>
<evidence type="ECO:0000256" key="2">
    <source>
        <dbReference type="ARBA" id="ARBA00006843"/>
    </source>
</evidence>
<keyword evidence="3 7" id="KW-0812">Transmembrane</keyword>
<dbReference type="GO" id="GO:0016020">
    <property type="term" value="C:membrane"/>
    <property type="evidence" value="ECO:0000318"/>
    <property type="project" value="GO_Central"/>
</dbReference>